<feature type="transmembrane region" description="Helical" evidence="6">
    <location>
        <begin position="56"/>
        <end position="76"/>
    </location>
</feature>
<keyword evidence="3 6" id="KW-0812">Transmembrane</keyword>
<evidence type="ECO:0000256" key="6">
    <source>
        <dbReference type="SAM" id="Phobius"/>
    </source>
</evidence>
<feature type="transmembrane region" description="Helical" evidence="6">
    <location>
        <begin position="113"/>
        <end position="137"/>
    </location>
</feature>
<evidence type="ECO:0000256" key="3">
    <source>
        <dbReference type="ARBA" id="ARBA00022692"/>
    </source>
</evidence>
<protein>
    <submittedName>
        <fullName evidence="8">MFS transporter</fullName>
    </submittedName>
</protein>
<evidence type="ECO:0000256" key="5">
    <source>
        <dbReference type="ARBA" id="ARBA00023136"/>
    </source>
</evidence>
<keyword evidence="4 6" id="KW-1133">Transmembrane helix</keyword>
<feature type="transmembrane region" description="Helical" evidence="6">
    <location>
        <begin position="149"/>
        <end position="169"/>
    </location>
</feature>
<gene>
    <name evidence="8" type="ORF">DDK22_32810</name>
</gene>
<dbReference type="RefSeq" id="WP_114135568.1">
    <property type="nucleotide sequence ID" value="NZ_CP068435.1"/>
</dbReference>
<dbReference type="AlphaFoldDB" id="A0A367P8W2"/>
<dbReference type="InterPro" id="IPR011701">
    <property type="entry name" value="MFS"/>
</dbReference>
<sequence>MQTQAANRDPLASAVSKARLRLAPFLALMFALSMLDRSNVGFVKQALMVDSNIGNAAYALGAGIFFIGYAVFEIPSNLILHRVGARVWLSRIMVTWGLASAAMMFAHDETSFYVLRFILGVAEAGFSPGVILFSTYWFPASQRGKALGVYYFGLPVALVLGGPVSGLLLDVMGGQLGLRNWQWMFIIEGLAASVVGVIAFFYLVSKPRDAKWLNADEKTALEAAIAAEDNQKTAHGPATALSALGNWQVLRFVAIYFAIQVSVYGVIFYLPTRISELTGTAIGAKVGLLTAIPWLCALVSLRLITGIADARGKQREFAMAMLAMAATGIALSTLGHELVPVLMAFCLATVGFVVVQPLFWTLPTAYLSGTAAASGIALIGALGNLGGFIAPTLKTAVESAFHSQQAGMLALAIAGVLGVLLLMSIGARARRTATLRLGSSEAA</sequence>
<organism evidence="8 9">
    <name type="scientific">Cupriavidus necator</name>
    <name type="common">Alcaligenes eutrophus</name>
    <name type="synonym">Ralstonia eutropha</name>
    <dbReference type="NCBI Taxonomy" id="106590"/>
    <lineage>
        <taxon>Bacteria</taxon>
        <taxon>Pseudomonadati</taxon>
        <taxon>Pseudomonadota</taxon>
        <taxon>Betaproteobacteria</taxon>
        <taxon>Burkholderiales</taxon>
        <taxon>Burkholderiaceae</taxon>
        <taxon>Cupriavidus</taxon>
    </lineage>
</organism>
<dbReference type="EMBL" id="QDHA01000103">
    <property type="protein sequence ID" value="RCJ04288.1"/>
    <property type="molecule type" value="Genomic_DNA"/>
</dbReference>
<feature type="transmembrane region" description="Helical" evidence="6">
    <location>
        <begin position="372"/>
        <end position="393"/>
    </location>
</feature>
<evidence type="ECO:0000256" key="2">
    <source>
        <dbReference type="ARBA" id="ARBA00022448"/>
    </source>
</evidence>
<evidence type="ECO:0000259" key="7">
    <source>
        <dbReference type="PROSITE" id="PS50850"/>
    </source>
</evidence>
<feature type="transmembrane region" description="Helical" evidence="6">
    <location>
        <begin position="317"/>
        <end position="335"/>
    </location>
</feature>
<feature type="domain" description="Major facilitator superfamily (MFS) profile" evidence="7">
    <location>
        <begin position="22"/>
        <end position="430"/>
    </location>
</feature>
<name>A0A367P8W2_CUPNE</name>
<dbReference type="GO" id="GO:0005886">
    <property type="term" value="C:plasma membrane"/>
    <property type="evidence" value="ECO:0007669"/>
    <property type="project" value="TreeGrafter"/>
</dbReference>
<keyword evidence="2" id="KW-0813">Transport</keyword>
<dbReference type="Pfam" id="PF07690">
    <property type="entry name" value="MFS_1"/>
    <property type="match status" value="1"/>
</dbReference>
<feature type="transmembrane region" description="Helical" evidence="6">
    <location>
        <begin position="88"/>
        <end position="107"/>
    </location>
</feature>
<dbReference type="CDD" id="cd17319">
    <property type="entry name" value="MFS_ExuT_GudP_like"/>
    <property type="match status" value="1"/>
</dbReference>
<feature type="transmembrane region" description="Helical" evidence="6">
    <location>
        <begin position="282"/>
        <end position="305"/>
    </location>
</feature>
<reference evidence="8 9" key="1">
    <citation type="submission" date="2018-04" db="EMBL/GenBank/DDBJ databases">
        <title>Cupriavidus necator CR12 genome sequencing and assembly.</title>
        <authorList>
            <person name="Ben Fekih I."/>
            <person name="Mazhar H.S."/>
            <person name="Bello S.K."/>
            <person name="Rensing C."/>
        </authorList>
    </citation>
    <scope>NUCLEOTIDE SEQUENCE [LARGE SCALE GENOMIC DNA]</scope>
    <source>
        <strain evidence="8 9">CR12</strain>
    </source>
</reference>
<feature type="transmembrane region" description="Helical" evidence="6">
    <location>
        <begin position="405"/>
        <end position="427"/>
    </location>
</feature>
<dbReference type="Proteomes" id="UP000253501">
    <property type="component" value="Unassembled WGS sequence"/>
</dbReference>
<dbReference type="FunFam" id="1.20.1250.20:FF:000018">
    <property type="entry name" value="MFS transporter permease"/>
    <property type="match status" value="1"/>
</dbReference>
<dbReference type="InterPro" id="IPR020846">
    <property type="entry name" value="MFS_dom"/>
</dbReference>
<evidence type="ECO:0000256" key="1">
    <source>
        <dbReference type="ARBA" id="ARBA00004141"/>
    </source>
</evidence>
<proteinExistence type="predicted"/>
<dbReference type="Gene3D" id="1.20.1250.20">
    <property type="entry name" value="MFS general substrate transporter like domains"/>
    <property type="match status" value="2"/>
</dbReference>
<comment type="subcellular location">
    <subcellularLocation>
        <location evidence="1">Membrane</location>
        <topology evidence="1">Multi-pass membrane protein</topology>
    </subcellularLocation>
</comment>
<evidence type="ECO:0000313" key="9">
    <source>
        <dbReference type="Proteomes" id="UP000253501"/>
    </source>
</evidence>
<accession>A0A367P8W2</accession>
<feature type="transmembrane region" description="Helical" evidence="6">
    <location>
        <begin position="341"/>
        <end position="360"/>
    </location>
</feature>
<comment type="caution">
    <text evidence="8">The sequence shown here is derived from an EMBL/GenBank/DDBJ whole genome shotgun (WGS) entry which is preliminary data.</text>
</comment>
<feature type="transmembrane region" description="Helical" evidence="6">
    <location>
        <begin position="249"/>
        <end position="270"/>
    </location>
</feature>
<evidence type="ECO:0000313" key="8">
    <source>
        <dbReference type="EMBL" id="RCJ04288.1"/>
    </source>
</evidence>
<evidence type="ECO:0000256" key="4">
    <source>
        <dbReference type="ARBA" id="ARBA00022989"/>
    </source>
</evidence>
<dbReference type="InterPro" id="IPR036259">
    <property type="entry name" value="MFS_trans_sf"/>
</dbReference>
<dbReference type="PANTHER" id="PTHR43791:SF30">
    <property type="entry name" value="INNER MEMBRANE TRANSPORT PROTEIN RHMT"/>
    <property type="match status" value="1"/>
</dbReference>
<dbReference type="GO" id="GO:0022857">
    <property type="term" value="F:transmembrane transporter activity"/>
    <property type="evidence" value="ECO:0007669"/>
    <property type="project" value="InterPro"/>
</dbReference>
<dbReference type="PANTHER" id="PTHR43791">
    <property type="entry name" value="PERMEASE-RELATED"/>
    <property type="match status" value="1"/>
</dbReference>
<feature type="transmembrane region" description="Helical" evidence="6">
    <location>
        <begin position="20"/>
        <end position="36"/>
    </location>
</feature>
<dbReference type="PROSITE" id="PS50850">
    <property type="entry name" value="MFS"/>
    <property type="match status" value="1"/>
</dbReference>
<dbReference type="SUPFAM" id="SSF103473">
    <property type="entry name" value="MFS general substrate transporter"/>
    <property type="match status" value="1"/>
</dbReference>
<feature type="transmembrane region" description="Helical" evidence="6">
    <location>
        <begin position="181"/>
        <end position="204"/>
    </location>
</feature>
<keyword evidence="5 6" id="KW-0472">Membrane</keyword>